<accession>A0A4U5NT31</accession>
<sequence length="92" mass="10586">MMNKLREVQPPVIPFIGTYLSSLCFLDESGKTKTVELKNSQPSDDNDQVYEESVKIDFASSRRTAGLIQEIQMYQNEPYQFQVEPSIRGYCN</sequence>
<keyword evidence="2" id="KW-1185">Reference proteome</keyword>
<comment type="caution">
    <text evidence="1">The sequence shown here is derived from an EMBL/GenBank/DDBJ whole genome shotgun (WGS) entry which is preliminary data.</text>
</comment>
<reference evidence="1 2" key="1">
    <citation type="journal article" date="2015" name="Genome Biol.">
        <title>Comparative genomics of Steinernema reveals deeply conserved gene regulatory networks.</title>
        <authorList>
            <person name="Dillman A.R."/>
            <person name="Macchietto M."/>
            <person name="Porter C.F."/>
            <person name="Rogers A."/>
            <person name="Williams B."/>
            <person name="Antoshechkin I."/>
            <person name="Lee M.M."/>
            <person name="Goodwin Z."/>
            <person name="Lu X."/>
            <person name="Lewis E.E."/>
            <person name="Goodrich-Blair H."/>
            <person name="Stock S.P."/>
            <person name="Adams B.J."/>
            <person name="Sternberg P.W."/>
            <person name="Mortazavi A."/>
        </authorList>
    </citation>
    <scope>NUCLEOTIDE SEQUENCE [LARGE SCALE GENOMIC DNA]</scope>
    <source>
        <strain evidence="1 2">ALL</strain>
    </source>
</reference>
<dbReference type="Gene3D" id="1.10.840.10">
    <property type="entry name" value="Ras guanine-nucleotide exchange factors catalytic domain"/>
    <property type="match status" value="1"/>
</dbReference>
<dbReference type="Gene3D" id="1.20.870.10">
    <property type="entry name" value="Son of sevenless (SoS) protein Chain: S domain 1"/>
    <property type="match status" value="1"/>
</dbReference>
<dbReference type="GO" id="GO:0007264">
    <property type="term" value="P:small GTPase-mediated signal transduction"/>
    <property type="evidence" value="ECO:0007669"/>
    <property type="project" value="InterPro"/>
</dbReference>
<organism evidence="1 2">
    <name type="scientific">Steinernema carpocapsae</name>
    <name type="common">Entomopathogenic nematode</name>
    <dbReference type="NCBI Taxonomy" id="34508"/>
    <lineage>
        <taxon>Eukaryota</taxon>
        <taxon>Metazoa</taxon>
        <taxon>Ecdysozoa</taxon>
        <taxon>Nematoda</taxon>
        <taxon>Chromadorea</taxon>
        <taxon>Rhabditida</taxon>
        <taxon>Tylenchina</taxon>
        <taxon>Panagrolaimomorpha</taxon>
        <taxon>Strongyloidoidea</taxon>
        <taxon>Steinernematidae</taxon>
        <taxon>Steinernema</taxon>
    </lineage>
</organism>
<gene>
    <name evidence="1" type="ORF">L596_011047</name>
</gene>
<dbReference type="EMBL" id="AZBU02000003">
    <property type="protein sequence ID" value="TKR86456.1"/>
    <property type="molecule type" value="Genomic_DNA"/>
</dbReference>
<dbReference type="STRING" id="34508.A0A4U5NT31"/>
<dbReference type="OrthoDB" id="546434at2759"/>
<dbReference type="InterPro" id="IPR036964">
    <property type="entry name" value="RASGEF_cat_dom_sf"/>
</dbReference>
<proteinExistence type="predicted"/>
<name>A0A4U5NT31_STECR</name>
<evidence type="ECO:0000313" key="1">
    <source>
        <dbReference type="EMBL" id="TKR86456.1"/>
    </source>
</evidence>
<dbReference type="AlphaFoldDB" id="A0A4U5NT31"/>
<evidence type="ECO:0000313" key="2">
    <source>
        <dbReference type="Proteomes" id="UP000298663"/>
    </source>
</evidence>
<dbReference type="InterPro" id="IPR023578">
    <property type="entry name" value="Ras_GEF_dom_sf"/>
</dbReference>
<dbReference type="SUPFAM" id="SSF48366">
    <property type="entry name" value="Ras GEF"/>
    <property type="match status" value="1"/>
</dbReference>
<dbReference type="Proteomes" id="UP000298663">
    <property type="component" value="Unassembled WGS sequence"/>
</dbReference>
<dbReference type="GO" id="GO:0005085">
    <property type="term" value="F:guanyl-nucleotide exchange factor activity"/>
    <property type="evidence" value="ECO:0007669"/>
    <property type="project" value="InterPro"/>
</dbReference>
<protein>
    <submittedName>
        <fullName evidence="1">Uncharacterized protein</fullName>
    </submittedName>
</protein>
<reference evidence="1 2" key="2">
    <citation type="journal article" date="2019" name="G3 (Bethesda)">
        <title>Hybrid Assembly of the Genome of the Entomopathogenic Nematode Steinernema carpocapsae Identifies the X-Chromosome.</title>
        <authorList>
            <person name="Serra L."/>
            <person name="Macchietto M."/>
            <person name="Macias-Munoz A."/>
            <person name="McGill C.J."/>
            <person name="Rodriguez I.M."/>
            <person name="Rodriguez B."/>
            <person name="Murad R."/>
            <person name="Mortazavi A."/>
        </authorList>
    </citation>
    <scope>NUCLEOTIDE SEQUENCE [LARGE SCALE GENOMIC DNA]</scope>
    <source>
        <strain evidence="1 2">ALL</strain>
    </source>
</reference>